<dbReference type="InterPro" id="IPR018506">
    <property type="entry name" value="Cyt_B5_heme-BS"/>
</dbReference>
<evidence type="ECO:0000256" key="5">
    <source>
        <dbReference type="ARBA" id="ARBA00022723"/>
    </source>
</evidence>
<evidence type="ECO:0000259" key="16">
    <source>
        <dbReference type="PROSITE" id="PS50255"/>
    </source>
</evidence>
<name>A0AAD7Z1M9_MYTSE</name>
<dbReference type="EMBL" id="JARGEI010000002">
    <property type="protein sequence ID" value="KAJ8735180.1"/>
    <property type="molecule type" value="Genomic_DNA"/>
</dbReference>
<evidence type="ECO:0000313" key="18">
    <source>
        <dbReference type="Proteomes" id="UP001231518"/>
    </source>
</evidence>
<proteinExistence type="inferred from homology"/>
<evidence type="ECO:0000256" key="11">
    <source>
        <dbReference type="ARBA" id="ARBA00037877"/>
    </source>
</evidence>
<feature type="compositionally biased region" description="Polar residues" evidence="15">
    <location>
        <begin position="61"/>
        <end position="70"/>
    </location>
</feature>
<sequence>MIGGMRGTDEQAVAPVLPCVASRSPCQSVSARAKDASRARAARHPEPRAPRPTALAARSPVMSQTPTEQPARNMAAAKFTRKEIANRTDALIIDNVVYDVSEFKQDHPGGPDVLMANTGKDASQCFFDVGHSDIALEWRKDFVLGEVVDEDRWPVMERPAAPQEAPEPLTLSSLLNVWAPPLAVAALAALLYTYVFQ</sequence>
<gene>
    <name evidence="17" type="ORF">PYW07_006800</name>
</gene>
<dbReference type="PRINTS" id="PR00363">
    <property type="entry name" value="CYTOCHROMEB5"/>
</dbReference>
<evidence type="ECO:0000256" key="14">
    <source>
        <dbReference type="RuleBase" id="RU362121"/>
    </source>
</evidence>
<dbReference type="PROSITE" id="PS00191">
    <property type="entry name" value="CYTOCHROME_B5_1"/>
    <property type="match status" value="1"/>
</dbReference>
<keyword evidence="6" id="KW-0256">Endoplasmic reticulum</keyword>
<evidence type="ECO:0000256" key="9">
    <source>
        <dbReference type="ARBA" id="ARBA00023004"/>
    </source>
</evidence>
<comment type="subcellular location">
    <subcellularLocation>
        <location evidence="1">Endoplasmic reticulum membrane</location>
        <topology evidence="1">Single-pass membrane protein</topology>
        <orientation evidence="1">Cytoplasmic side</orientation>
    </subcellularLocation>
    <subcellularLocation>
        <location evidence="11">Microsome membrane</location>
        <topology evidence="11">Single-pass membrane protein</topology>
        <orientation evidence="11">Cytoplasmic side</orientation>
    </subcellularLocation>
</comment>
<evidence type="ECO:0000256" key="4">
    <source>
        <dbReference type="ARBA" id="ARBA00022692"/>
    </source>
</evidence>
<keyword evidence="10 14" id="KW-0472">Membrane</keyword>
<feature type="compositionally biased region" description="Basic and acidic residues" evidence="15">
    <location>
        <begin position="32"/>
        <end position="49"/>
    </location>
</feature>
<keyword evidence="4 14" id="KW-0812">Transmembrane</keyword>
<dbReference type="PANTHER" id="PTHR19359:SF150">
    <property type="entry name" value="CYTOCHROME B5"/>
    <property type="match status" value="1"/>
</dbReference>
<evidence type="ECO:0000256" key="13">
    <source>
        <dbReference type="ARBA" id="ARBA00039806"/>
    </source>
</evidence>
<accession>A0AAD7Z1M9</accession>
<evidence type="ECO:0000256" key="7">
    <source>
        <dbReference type="ARBA" id="ARBA00022848"/>
    </source>
</evidence>
<dbReference type="InterPro" id="IPR036400">
    <property type="entry name" value="Cyt_B5-like_heme/steroid_sf"/>
</dbReference>
<keyword evidence="9 14" id="KW-0408">Iron</keyword>
<evidence type="ECO:0000313" key="17">
    <source>
        <dbReference type="EMBL" id="KAJ8735180.1"/>
    </source>
</evidence>
<dbReference type="Gene3D" id="3.10.120.10">
    <property type="entry name" value="Cytochrome b5-like heme/steroid binding domain"/>
    <property type="match status" value="1"/>
</dbReference>
<organism evidence="17 18">
    <name type="scientific">Mythimna separata</name>
    <name type="common">Oriental armyworm</name>
    <name type="synonym">Pseudaletia separata</name>
    <dbReference type="NCBI Taxonomy" id="271217"/>
    <lineage>
        <taxon>Eukaryota</taxon>
        <taxon>Metazoa</taxon>
        <taxon>Ecdysozoa</taxon>
        <taxon>Arthropoda</taxon>
        <taxon>Hexapoda</taxon>
        <taxon>Insecta</taxon>
        <taxon>Pterygota</taxon>
        <taxon>Neoptera</taxon>
        <taxon>Endopterygota</taxon>
        <taxon>Lepidoptera</taxon>
        <taxon>Glossata</taxon>
        <taxon>Ditrysia</taxon>
        <taxon>Noctuoidea</taxon>
        <taxon>Noctuidae</taxon>
        <taxon>Noctuinae</taxon>
        <taxon>Hadenini</taxon>
        <taxon>Mythimna</taxon>
    </lineage>
</organism>
<dbReference type="PANTHER" id="PTHR19359">
    <property type="entry name" value="CYTOCHROME B5"/>
    <property type="match status" value="1"/>
</dbReference>
<dbReference type="AlphaFoldDB" id="A0AAD7Z1M9"/>
<dbReference type="GO" id="GO:0020037">
    <property type="term" value="F:heme binding"/>
    <property type="evidence" value="ECO:0007669"/>
    <property type="project" value="UniProtKB-UniRule"/>
</dbReference>
<dbReference type="InterPro" id="IPR001199">
    <property type="entry name" value="Cyt_B5-like_heme/steroid-bd"/>
</dbReference>
<evidence type="ECO:0000256" key="2">
    <source>
        <dbReference type="ARBA" id="ARBA00022448"/>
    </source>
</evidence>
<dbReference type="SMART" id="SM01117">
    <property type="entry name" value="Cyt-b5"/>
    <property type="match status" value="1"/>
</dbReference>
<reference evidence="17" key="1">
    <citation type="submission" date="2023-03" db="EMBL/GenBank/DDBJ databases">
        <title>Chromosome-level genomes of two armyworms, Mythimna separata and Mythimna loreyi, provide insights into the biosynthesis and reception of sex pheromones.</title>
        <authorList>
            <person name="Zhao H."/>
        </authorList>
    </citation>
    <scope>NUCLEOTIDE SEQUENCE</scope>
    <source>
        <strain evidence="17">BeijingLab</strain>
        <tissue evidence="17">Pupa</tissue>
    </source>
</reference>
<feature type="compositionally biased region" description="Low complexity" evidence="15">
    <location>
        <begin position="51"/>
        <end position="60"/>
    </location>
</feature>
<dbReference type="GO" id="GO:0046872">
    <property type="term" value="F:metal ion binding"/>
    <property type="evidence" value="ECO:0007669"/>
    <property type="project" value="UniProtKB-UniRule"/>
</dbReference>
<keyword evidence="14" id="KW-1133">Transmembrane helix</keyword>
<keyword evidence="7" id="KW-0492">Microsome</keyword>
<feature type="domain" description="Cytochrome b5 heme-binding" evidence="16">
    <location>
        <begin position="91"/>
        <end position="148"/>
    </location>
</feature>
<evidence type="ECO:0000256" key="1">
    <source>
        <dbReference type="ARBA" id="ARBA00004131"/>
    </source>
</evidence>
<evidence type="ECO:0000256" key="15">
    <source>
        <dbReference type="SAM" id="MobiDB-lite"/>
    </source>
</evidence>
<comment type="similarity">
    <text evidence="12 14">Belongs to the cytochrome b5 family.</text>
</comment>
<keyword evidence="2" id="KW-0813">Transport</keyword>
<feature type="region of interest" description="Disordered" evidence="15">
    <location>
        <begin position="24"/>
        <end position="73"/>
    </location>
</feature>
<keyword evidence="8" id="KW-0249">Electron transport</keyword>
<dbReference type="Pfam" id="PF00173">
    <property type="entry name" value="Cyt-b5"/>
    <property type="match status" value="1"/>
</dbReference>
<evidence type="ECO:0000256" key="3">
    <source>
        <dbReference type="ARBA" id="ARBA00022617"/>
    </source>
</evidence>
<comment type="caution">
    <text evidence="17">The sequence shown here is derived from an EMBL/GenBank/DDBJ whole genome shotgun (WGS) entry which is preliminary data.</text>
</comment>
<keyword evidence="18" id="KW-1185">Reference proteome</keyword>
<evidence type="ECO:0000256" key="8">
    <source>
        <dbReference type="ARBA" id="ARBA00022982"/>
    </source>
</evidence>
<evidence type="ECO:0000256" key="12">
    <source>
        <dbReference type="ARBA" id="ARBA00038168"/>
    </source>
</evidence>
<dbReference type="Proteomes" id="UP001231518">
    <property type="component" value="Chromosome 2"/>
</dbReference>
<dbReference type="SUPFAM" id="SSF55856">
    <property type="entry name" value="Cytochrome b5-like heme/steroid binding domain"/>
    <property type="match status" value="1"/>
</dbReference>
<protein>
    <recommendedName>
        <fullName evidence="13">Cytochrome b5</fullName>
    </recommendedName>
</protein>
<feature type="transmembrane region" description="Helical" evidence="14">
    <location>
        <begin position="177"/>
        <end position="196"/>
    </location>
</feature>
<evidence type="ECO:0000256" key="6">
    <source>
        <dbReference type="ARBA" id="ARBA00022824"/>
    </source>
</evidence>
<dbReference type="InterPro" id="IPR050668">
    <property type="entry name" value="Cytochrome_b5"/>
</dbReference>
<dbReference type="PROSITE" id="PS50255">
    <property type="entry name" value="CYTOCHROME_B5_2"/>
    <property type="match status" value="1"/>
</dbReference>
<dbReference type="GO" id="GO:0005789">
    <property type="term" value="C:endoplasmic reticulum membrane"/>
    <property type="evidence" value="ECO:0007669"/>
    <property type="project" value="UniProtKB-SubCell"/>
</dbReference>
<keyword evidence="5 14" id="KW-0479">Metal-binding</keyword>
<keyword evidence="3 14" id="KW-0349">Heme</keyword>
<evidence type="ECO:0000256" key="10">
    <source>
        <dbReference type="ARBA" id="ARBA00023136"/>
    </source>
</evidence>